<evidence type="ECO:0000313" key="2">
    <source>
        <dbReference type="Proteomes" id="UP000184130"/>
    </source>
</evidence>
<protein>
    <submittedName>
        <fullName evidence="1">Initiator Replication protein</fullName>
    </submittedName>
</protein>
<dbReference type="EMBL" id="FRBD01000003">
    <property type="protein sequence ID" value="SHK40810.1"/>
    <property type="molecule type" value="Genomic_DNA"/>
</dbReference>
<reference evidence="1 2" key="1">
    <citation type="submission" date="2016-11" db="EMBL/GenBank/DDBJ databases">
        <authorList>
            <person name="Jaros S."/>
            <person name="Januszkiewicz K."/>
            <person name="Wedrychowicz H."/>
        </authorList>
    </citation>
    <scope>NUCLEOTIDE SEQUENCE [LARGE SCALE GENOMIC DNA]</scope>
    <source>
        <strain evidence="1 2">KHT3</strain>
    </source>
</reference>
<proteinExistence type="predicted"/>
<organism evidence="1 2">
    <name type="scientific">Xylanibacter ruminicola</name>
    <name type="common">Prevotella ruminicola</name>
    <dbReference type="NCBI Taxonomy" id="839"/>
    <lineage>
        <taxon>Bacteria</taxon>
        <taxon>Pseudomonadati</taxon>
        <taxon>Bacteroidota</taxon>
        <taxon>Bacteroidia</taxon>
        <taxon>Bacteroidales</taxon>
        <taxon>Prevotellaceae</taxon>
        <taxon>Xylanibacter</taxon>
    </lineage>
</organism>
<name>A0A1M6S7Y4_XYLRU</name>
<gene>
    <name evidence="1" type="ORF">SAMN05216463_10331</name>
</gene>
<evidence type="ECO:0000313" key="1">
    <source>
        <dbReference type="EMBL" id="SHK40810.1"/>
    </source>
</evidence>
<sequence>MPTKRDLKKEQGRGDQIIVPMTVIMMRQGYDFWQNKVLLAIIDQLQPYIREGSQYDLFGIQEDILFSIRFKDMGIRRADYAKFRSRLSTLSLISVAIPSKLNNESYKRYHRLGTVFFEEGDSKDFMIQLDKDVVNHIISKEYGFCEISKAAFLACKTRYSQQIYLMLASWRNENQHTIPMAELERQLTAAQTQKLLCTSPEQKTMVPKDIDTILTATKKELDELLASGSSDLSFNYSIDDDGVGEKLLHVEIVTSAS</sequence>
<accession>A0A1M6S7Y4</accession>
<dbReference type="AlphaFoldDB" id="A0A1M6S7Y4"/>
<dbReference type="Proteomes" id="UP000184130">
    <property type="component" value="Unassembled WGS sequence"/>
</dbReference>
<dbReference type="RefSeq" id="WP_073204736.1">
    <property type="nucleotide sequence ID" value="NZ_FRBD01000003.1"/>
</dbReference>